<keyword evidence="1" id="KW-1133">Transmembrane helix</keyword>
<proteinExistence type="predicted"/>
<keyword evidence="1" id="KW-0812">Transmembrane</keyword>
<dbReference type="HOGENOM" id="CLU_3234018_0_0_0"/>
<feature type="transmembrane region" description="Helical" evidence="1">
    <location>
        <begin position="25"/>
        <end position="42"/>
    </location>
</feature>
<dbReference type="EMBL" id="CP007062">
    <property type="protein sequence ID" value="AHH93333.1"/>
    <property type="molecule type" value="Genomic_DNA"/>
</dbReference>
<evidence type="ECO:0000256" key="1">
    <source>
        <dbReference type="SAM" id="Phobius"/>
    </source>
</evidence>
<protein>
    <submittedName>
        <fullName evidence="2">Uncharacterized protein</fullName>
    </submittedName>
</protein>
<name>A0A140NU06_9FUSO</name>
<organism evidence="2">
    <name type="scientific">Fusobacterium animalis 7_1</name>
    <dbReference type="NCBI Taxonomy" id="457405"/>
    <lineage>
        <taxon>Bacteria</taxon>
        <taxon>Fusobacteriati</taxon>
        <taxon>Fusobacteriota</taxon>
        <taxon>Fusobacteriia</taxon>
        <taxon>Fusobacteriales</taxon>
        <taxon>Fusobacteriaceae</taxon>
        <taxon>Fusobacterium</taxon>
    </lineage>
</organism>
<dbReference type="KEGG" id="fne:FSDG_02421"/>
<dbReference type="Proteomes" id="UP000002799">
    <property type="component" value="Chromosome"/>
</dbReference>
<accession>A0A140NU06</accession>
<reference evidence="2 3" key="1">
    <citation type="submission" date="2013-11" db="EMBL/GenBank/DDBJ databases">
        <title>The Genome Sequence of Fusobacterium sp. 7_1.</title>
        <authorList>
            <consortium name="The Broad Institute Genome Sequencing Platform"/>
            <person name="Earl A."/>
            <person name="Ward D."/>
            <person name="Feldgarden M."/>
            <person name="Gevers D."/>
            <person name="Strauss J."/>
            <person name="Ambrose C.E."/>
            <person name="Allen-Vercoe E."/>
            <person name="Walker B."/>
            <person name="Young S.K."/>
            <person name="Zeng Q."/>
            <person name="Gargeya S."/>
            <person name="Fitzgerald M."/>
            <person name="Haas B."/>
            <person name="Abouelleil A."/>
            <person name="Alvarado L."/>
            <person name="Arachchi H.M."/>
            <person name="Berlin A.M."/>
            <person name="Chapman S.B."/>
            <person name="Goldberg J."/>
            <person name="Griggs A."/>
            <person name="Gujja S."/>
            <person name="Hansen M."/>
            <person name="Howarth C."/>
            <person name="Imamovic A."/>
            <person name="Larimer J."/>
            <person name="McCowen C."/>
            <person name="Montmayeur A."/>
            <person name="Murphy C."/>
            <person name="Neiman D."/>
            <person name="Pearson M."/>
            <person name="Priest M."/>
            <person name="Roberts A."/>
            <person name="Saif S."/>
            <person name="Shea T."/>
            <person name="Sisk P."/>
            <person name="Sykes S."/>
            <person name="Wortman J."/>
            <person name="Nusbaum C."/>
            <person name="Birren B."/>
        </authorList>
    </citation>
    <scope>NUCLEOTIDE SEQUENCE [LARGE SCALE GENOMIC DNA]</scope>
    <source>
        <strain evidence="2 3">7_1</strain>
    </source>
</reference>
<dbReference type="AlphaFoldDB" id="A0A140NU06"/>
<evidence type="ECO:0000313" key="2">
    <source>
        <dbReference type="EMBL" id="AHH93333.1"/>
    </source>
</evidence>
<gene>
    <name evidence="2" type="ORF">FSDG_02421</name>
</gene>
<evidence type="ECO:0000313" key="3">
    <source>
        <dbReference type="Proteomes" id="UP000002799"/>
    </source>
</evidence>
<keyword evidence="1" id="KW-0472">Membrane</keyword>
<sequence length="43" mass="5218">MIIITKKENLLYIFYNHELYEKTTIIAYFHLILFLFSGSYILS</sequence>